<dbReference type="OrthoDB" id="1110378at2759"/>
<gene>
    <name evidence="2" type="ORF">F3Y22_tig00117005pilonHSYRG00451</name>
</gene>
<sequence>MAVDDSCRKPGAVPFKWEIRPGVPKLQHQRQKQRQPFINQRSSSSPPPPRPTQRKLKPPPAGSYCNLSPEPRTHSFRSTPNARSESLPFNPPARIQPECVSHGCFPAPLLRRTGSKKRTRKLKAEPNYVSDLETQSRWLVSSQRSFSPFYSSPASSILSFRSSPRPVTDVVGLGFF</sequence>
<dbReference type="AlphaFoldDB" id="A0A6A2WDD3"/>
<keyword evidence="3" id="KW-1185">Reference proteome</keyword>
<feature type="region of interest" description="Disordered" evidence="1">
    <location>
        <begin position="1"/>
        <end position="93"/>
    </location>
</feature>
<evidence type="ECO:0000313" key="3">
    <source>
        <dbReference type="Proteomes" id="UP000436088"/>
    </source>
</evidence>
<reference evidence="2" key="1">
    <citation type="submission" date="2019-09" db="EMBL/GenBank/DDBJ databases">
        <title>Draft genome information of white flower Hibiscus syriacus.</title>
        <authorList>
            <person name="Kim Y.-M."/>
        </authorList>
    </citation>
    <scope>NUCLEOTIDE SEQUENCE [LARGE SCALE GENOMIC DNA]</scope>
    <source>
        <strain evidence="2">YM2019G1</strain>
    </source>
</reference>
<evidence type="ECO:0000256" key="1">
    <source>
        <dbReference type="SAM" id="MobiDB-lite"/>
    </source>
</evidence>
<dbReference type="PANTHER" id="PTHR35466:SF4">
    <property type="entry name" value="EXPRESSED PROTEIN"/>
    <property type="match status" value="1"/>
</dbReference>
<comment type="caution">
    <text evidence="2">The sequence shown here is derived from an EMBL/GenBank/DDBJ whole genome shotgun (WGS) entry which is preliminary data.</text>
</comment>
<evidence type="ECO:0000313" key="2">
    <source>
        <dbReference type="EMBL" id="KAE8656333.1"/>
    </source>
</evidence>
<protein>
    <submittedName>
        <fullName evidence="2">ATPase family associated with various cellular activities (AAA)</fullName>
    </submittedName>
</protein>
<name>A0A6A2WDD3_HIBSY</name>
<dbReference type="PANTHER" id="PTHR35466">
    <property type="entry name" value="SERINE/ARGININE REPETITIVE MATRIX PROTEIN 1"/>
    <property type="match status" value="1"/>
</dbReference>
<accession>A0A6A2WDD3</accession>
<organism evidence="2 3">
    <name type="scientific">Hibiscus syriacus</name>
    <name type="common">Rose of Sharon</name>
    <dbReference type="NCBI Taxonomy" id="106335"/>
    <lineage>
        <taxon>Eukaryota</taxon>
        <taxon>Viridiplantae</taxon>
        <taxon>Streptophyta</taxon>
        <taxon>Embryophyta</taxon>
        <taxon>Tracheophyta</taxon>
        <taxon>Spermatophyta</taxon>
        <taxon>Magnoliopsida</taxon>
        <taxon>eudicotyledons</taxon>
        <taxon>Gunneridae</taxon>
        <taxon>Pentapetalae</taxon>
        <taxon>rosids</taxon>
        <taxon>malvids</taxon>
        <taxon>Malvales</taxon>
        <taxon>Malvaceae</taxon>
        <taxon>Malvoideae</taxon>
        <taxon>Hibiscus</taxon>
    </lineage>
</organism>
<dbReference type="Proteomes" id="UP000436088">
    <property type="component" value="Unassembled WGS sequence"/>
</dbReference>
<dbReference type="EMBL" id="VEPZ02001768">
    <property type="protein sequence ID" value="KAE8656333.1"/>
    <property type="molecule type" value="Genomic_DNA"/>
</dbReference>
<dbReference type="Pfam" id="PF05097">
    <property type="entry name" value="DUF688"/>
    <property type="match status" value="1"/>
</dbReference>
<proteinExistence type="predicted"/>
<dbReference type="InterPro" id="IPR007789">
    <property type="entry name" value="DUF688"/>
</dbReference>